<dbReference type="PROSITE" id="PS50089">
    <property type="entry name" value="ZF_RING_2"/>
    <property type="match status" value="1"/>
</dbReference>
<dbReference type="PANTHER" id="PTHR45676">
    <property type="entry name" value="RING-H2 FINGER PROTEIN ATL51-RELATED"/>
    <property type="match status" value="1"/>
</dbReference>
<accession>A0A2G9G4V1</accession>
<organism evidence="3 4">
    <name type="scientific">Handroanthus impetiginosus</name>
    <dbReference type="NCBI Taxonomy" id="429701"/>
    <lineage>
        <taxon>Eukaryota</taxon>
        <taxon>Viridiplantae</taxon>
        <taxon>Streptophyta</taxon>
        <taxon>Embryophyta</taxon>
        <taxon>Tracheophyta</taxon>
        <taxon>Spermatophyta</taxon>
        <taxon>Magnoliopsida</taxon>
        <taxon>eudicotyledons</taxon>
        <taxon>Gunneridae</taxon>
        <taxon>Pentapetalae</taxon>
        <taxon>asterids</taxon>
        <taxon>lamiids</taxon>
        <taxon>Lamiales</taxon>
        <taxon>Bignoniaceae</taxon>
        <taxon>Crescentiina</taxon>
        <taxon>Tabebuia alliance</taxon>
        <taxon>Handroanthus</taxon>
    </lineage>
</organism>
<sequence>MDFQLQFLPKFTNSFSFLNKLHRQDSRPAAAVFDQNSETSPYCAICLSDIRGGDSYRLLPECGHFFHAQCIDAWFRSRCTCPLCRIQVPQMISLNEKQYEWGDLISNFLLLCRDFVERMLNPLNDELTSMLCDNIRCIS</sequence>
<dbReference type="STRING" id="429701.A0A2G9G4V1"/>
<protein>
    <recommendedName>
        <fullName evidence="2">RING-type domain-containing protein</fullName>
    </recommendedName>
</protein>
<dbReference type="SMART" id="SM00184">
    <property type="entry name" value="RING"/>
    <property type="match status" value="1"/>
</dbReference>
<keyword evidence="1" id="KW-0479">Metal-binding</keyword>
<dbReference type="SUPFAM" id="SSF57850">
    <property type="entry name" value="RING/U-box"/>
    <property type="match status" value="1"/>
</dbReference>
<dbReference type="InterPro" id="IPR001841">
    <property type="entry name" value="Znf_RING"/>
</dbReference>
<dbReference type="Pfam" id="PF13639">
    <property type="entry name" value="zf-RING_2"/>
    <property type="match status" value="1"/>
</dbReference>
<comment type="caution">
    <text evidence="3">The sequence shown here is derived from an EMBL/GenBank/DDBJ whole genome shotgun (WGS) entry which is preliminary data.</text>
</comment>
<feature type="domain" description="RING-type" evidence="2">
    <location>
        <begin position="43"/>
        <end position="85"/>
    </location>
</feature>
<dbReference type="OrthoDB" id="898176at2759"/>
<dbReference type="InterPro" id="IPR013083">
    <property type="entry name" value="Znf_RING/FYVE/PHD"/>
</dbReference>
<dbReference type="GO" id="GO:0008270">
    <property type="term" value="F:zinc ion binding"/>
    <property type="evidence" value="ECO:0007669"/>
    <property type="project" value="UniProtKB-KW"/>
</dbReference>
<gene>
    <name evidence="3" type="ORF">CDL12_27157</name>
</gene>
<keyword evidence="1" id="KW-0862">Zinc</keyword>
<keyword evidence="1" id="KW-0863">Zinc-finger</keyword>
<dbReference type="AlphaFoldDB" id="A0A2G9G4V1"/>
<proteinExistence type="predicted"/>
<dbReference type="GO" id="GO:0016567">
    <property type="term" value="P:protein ubiquitination"/>
    <property type="evidence" value="ECO:0007669"/>
    <property type="project" value="UniProtKB-UniPathway"/>
</dbReference>
<name>A0A2G9G4V1_9LAMI</name>
<dbReference type="Proteomes" id="UP000231279">
    <property type="component" value="Unassembled WGS sequence"/>
</dbReference>
<keyword evidence="4" id="KW-1185">Reference proteome</keyword>
<dbReference type="PANTHER" id="PTHR45676:SF29">
    <property type="entry name" value="OS05G0360400 PROTEIN"/>
    <property type="match status" value="1"/>
</dbReference>
<dbReference type="Gene3D" id="3.30.40.10">
    <property type="entry name" value="Zinc/RING finger domain, C3HC4 (zinc finger)"/>
    <property type="match status" value="1"/>
</dbReference>
<evidence type="ECO:0000256" key="1">
    <source>
        <dbReference type="PROSITE-ProRule" id="PRU00175"/>
    </source>
</evidence>
<reference evidence="4" key="1">
    <citation type="journal article" date="2018" name="Gigascience">
        <title>Genome assembly of the Pink Ipe (Handroanthus impetiginosus, Bignoniaceae), a highly valued, ecologically keystone Neotropical timber forest tree.</title>
        <authorList>
            <person name="Silva-Junior O.B."/>
            <person name="Grattapaglia D."/>
            <person name="Novaes E."/>
            <person name="Collevatti R.G."/>
        </authorList>
    </citation>
    <scope>NUCLEOTIDE SEQUENCE [LARGE SCALE GENOMIC DNA]</scope>
    <source>
        <strain evidence="4">cv. UFG-1</strain>
    </source>
</reference>
<evidence type="ECO:0000259" key="2">
    <source>
        <dbReference type="PROSITE" id="PS50089"/>
    </source>
</evidence>
<dbReference type="UniPathway" id="UPA00143"/>
<evidence type="ECO:0000313" key="3">
    <source>
        <dbReference type="EMBL" id="PIN00337.1"/>
    </source>
</evidence>
<dbReference type="EMBL" id="NKXS01007029">
    <property type="protein sequence ID" value="PIN00337.1"/>
    <property type="molecule type" value="Genomic_DNA"/>
</dbReference>
<evidence type="ECO:0000313" key="4">
    <source>
        <dbReference type="Proteomes" id="UP000231279"/>
    </source>
</evidence>